<dbReference type="InterPro" id="IPR000595">
    <property type="entry name" value="cNMP-bd_dom"/>
</dbReference>
<dbReference type="InterPro" id="IPR018490">
    <property type="entry name" value="cNMP-bd_dom_sf"/>
</dbReference>
<keyword evidence="4" id="KW-0804">Transcription</keyword>
<dbReference type="InterPro" id="IPR050397">
    <property type="entry name" value="Env_Response_Regulators"/>
</dbReference>
<organism evidence="7 8">
    <name type="scientific">Paenibacillus mellifer</name>
    <dbReference type="NCBI Taxonomy" id="2937794"/>
    <lineage>
        <taxon>Bacteria</taxon>
        <taxon>Bacillati</taxon>
        <taxon>Bacillota</taxon>
        <taxon>Bacilli</taxon>
        <taxon>Bacillales</taxon>
        <taxon>Paenibacillaceae</taxon>
        <taxon>Paenibacillus</taxon>
    </lineage>
</organism>
<evidence type="ECO:0000256" key="2">
    <source>
        <dbReference type="ARBA" id="ARBA00023125"/>
    </source>
</evidence>
<dbReference type="SMART" id="SM00419">
    <property type="entry name" value="HTH_CRP"/>
    <property type="match status" value="1"/>
</dbReference>
<dbReference type="InterPro" id="IPR012318">
    <property type="entry name" value="HTH_CRP"/>
</dbReference>
<dbReference type="PROSITE" id="PS50042">
    <property type="entry name" value="CNMP_BINDING_3"/>
    <property type="match status" value="1"/>
</dbReference>
<evidence type="ECO:0000256" key="4">
    <source>
        <dbReference type="ARBA" id="ARBA00023163"/>
    </source>
</evidence>
<sequence>MNDFELIRRFPYFEHLDPVDLAKMAPLFITREYDKGTTIFLEEEVGDELYLIQSGLIHIYRNDENREIILSVLSEGDFFGEMALLESVQLRSASARTIEKSTLYVLKRRDFIGLLQQNPLISLKILETTLGRLRKANELIMDLTLLDARTRIVRTLLRLMEQHGTPKSDGILIAFKLTHQQLADMSGTVRETVTKVMLDLQYSELIQVDKKMILVLAPDKLRQSAGM</sequence>
<dbReference type="PANTHER" id="PTHR24567">
    <property type="entry name" value="CRP FAMILY TRANSCRIPTIONAL REGULATORY PROTEIN"/>
    <property type="match status" value="1"/>
</dbReference>
<evidence type="ECO:0000259" key="5">
    <source>
        <dbReference type="PROSITE" id="PS50042"/>
    </source>
</evidence>
<dbReference type="PANTHER" id="PTHR24567:SF74">
    <property type="entry name" value="HTH-TYPE TRANSCRIPTIONAL REGULATOR ARCR"/>
    <property type="match status" value="1"/>
</dbReference>
<dbReference type="SUPFAM" id="SSF51206">
    <property type="entry name" value="cAMP-binding domain-like"/>
    <property type="match status" value="1"/>
</dbReference>
<dbReference type="Gene3D" id="1.10.10.10">
    <property type="entry name" value="Winged helix-like DNA-binding domain superfamily/Winged helix DNA-binding domain"/>
    <property type="match status" value="1"/>
</dbReference>
<gene>
    <name evidence="7" type="ORF">M0651_01435</name>
</gene>
<keyword evidence="3" id="KW-0010">Activator</keyword>
<dbReference type="GO" id="GO:0003700">
    <property type="term" value="F:DNA-binding transcription factor activity"/>
    <property type="evidence" value="ECO:0007669"/>
    <property type="project" value="TreeGrafter"/>
</dbReference>
<dbReference type="PROSITE" id="PS00889">
    <property type="entry name" value="CNMP_BINDING_2"/>
    <property type="match status" value="1"/>
</dbReference>
<dbReference type="Pfam" id="PF13545">
    <property type="entry name" value="HTH_Crp_2"/>
    <property type="match status" value="1"/>
</dbReference>
<name>A0A9X1XVP5_9BACL</name>
<evidence type="ECO:0000256" key="3">
    <source>
        <dbReference type="ARBA" id="ARBA00023159"/>
    </source>
</evidence>
<keyword evidence="1" id="KW-0805">Transcription regulation</keyword>
<dbReference type="Gene3D" id="2.60.120.10">
    <property type="entry name" value="Jelly Rolls"/>
    <property type="match status" value="1"/>
</dbReference>
<dbReference type="SMART" id="SM00100">
    <property type="entry name" value="cNMP"/>
    <property type="match status" value="1"/>
</dbReference>
<keyword evidence="2" id="KW-0238">DNA-binding</keyword>
<evidence type="ECO:0000313" key="7">
    <source>
        <dbReference type="EMBL" id="MCK8485833.1"/>
    </source>
</evidence>
<reference evidence="7" key="1">
    <citation type="submission" date="2022-04" db="EMBL/GenBank/DDBJ databases">
        <authorList>
            <person name="Seo M.-J."/>
        </authorList>
    </citation>
    <scope>NUCLEOTIDE SEQUENCE</scope>
    <source>
        <strain evidence="7">MBLB2552</strain>
    </source>
</reference>
<comment type="caution">
    <text evidence="7">The sequence shown here is derived from an EMBL/GenBank/DDBJ whole genome shotgun (WGS) entry which is preliminary data.</text>
</comment>
<protein>
    <submittedName>
        <fullName evidence="7">Crp/Fnr family transcriptional regulator</fullName>
    </submittedName>
</protein>
<accession>A0A9X1XVP5</accession>
<dbReference type="InterPro" id="IPR018488">
    <property type="entry name" value="cNMP-bd_CS"/>
</dbReference>
<dbReference type="Pfam" id="PF00027">
    <property type="entry name" value="cNMP_binding"/>
    <property type="match status" value="1"/>
</dbReference>
<dbReference type="SUPFAM" id="SSF46785">
    <property type="entry name" value="Winged helix' DNA-binding domain"/>
    <property type="match status" value="1"/>
</dbReference>
<dbReference type="GO" id="GO:0003677">
    <property type="term" value="F:DNA binding"/>
    <property type="evidence" value="ECO:0007669"/>
    <property type="project" value="UniProtKB-KW"/>
</dbReference>
<dbReference type="AlphaFoldDB" id="A0A9X1XVP5"/>
<dbReference type="Proteomes" id="UP001139534">
    <property type="component" value="Unassembled WGS sequence"/>
</dbReference>
<proteinExistence type="predicted"/>
<dbReference type="InterPro" id="IPR036390">
    <property type="entry name" value="WH_DNA-bd_sf"/>
</dbReference>
<feature type="domain" description="HTH crp-type" evidence="6">
    <location>
        <begin position="146"/>
        <end position="219"/>
    </location>
</feature>
<dbReference type="CDD" id="cd00038">
    <property type="entry name" value="CAP_ED"/>
    <property type="match status" value="1"/>
</dbReference>
<dbReference type="PROSITE" id="PS51063">
    <property type="entry name" value="HTH_CRP_2"/>
    <property type="match status" value="1"/>
</dbReference>
<dbReference type="InterPro" id="IPR036388">
    <property type="entry name" value="WH-like_DNA-bd_sf"/>
</dbReference>
<evidence type="ECO:0000256" key="1">
    <source>
        <dbReference type="ARBA" id="ARBA00023015"/>
    </source>
</evidence>
<evidence type="ECO:0000259" key="6">
    <source>
        <dbReference type="PROSITE" id="PS51063"/>
    </source>
</evidence>
<dbReference type="GO" id="GO:0005829">
    <property type="term" value="C:cytosol"/>
    <property type="evidence" value="ECO:0007669"/>
    <property type="project" value="TreeGrafter"/>
</dbReference>
<dbReference type="InterPro" id="IPR014710">
    <property type="entry name" value="RmlC-like_jellyroll"/>
</dbReference>
<keyword evidence="8" id="KW-1185">Reference proteome</keyword>
<evidence type="ECO:0000313" key="8">
    <source>
        <dbReference type="Proteomes" id="UP001139534"/>
    </source>
</evidence>
<dbReference type="RefSeq" id="WP_248550068.1">
    <property type="nucleotide sequence ID" value="NZ_JALPRK010000001.1"/>
</dbReference>
<feature type="domain" description="Cyclic nucleotide-binding" evidence="5">
    <location>
        <begin position="12"/>
        <end position="132"/>
    </location>
</feature>
<dbReference type="EMBL" id="JALPRK010000001">
    <property type="protein sequence ID" value="MCK8485833.1"/>
    <property type="molecule type" value="Genomic_DNA"/>
</dbReference>